<dbReference type="Pfam" id="PF00251">
    <property type="entry name" value="Glyco_hydro_32N"/>
    <property type="match status" value="1"/>
</dbReference>
<evidence type="ECO:0000256" key="1">
    <source>
        <dbReference type="ARBA" id="ARBA00009902"/>
    </source>
</evidence>
<comment type="caution">
    <text evidence="5">The sequence shown here is derived from an EMBL/GenBank/DDBJ whole genome shotgun (WGS) entry which is preliminary data.</text>
</comment>
<comment type="similarity">
    <text evidence="1">Belongs to the glycosyl hydrolase 32 family.</text>
</comment>
<dbReference type="PANTHER" id="PTHR35279">
    <property type="match status" value="1"/>
</dbReference>
<accession>A0ABT2QKN7</accession>
<keyword evidence="6" id="KW-1185">Reference proteome</keyword>
<dbReference type="Proteomes" id="UP001320972">
    <property type="component" value="Unassembled WGS sequence"/>
</dbReference>
<sequence>MDERSMDPQDTEQIDDETIAEWTAPFEDWYYYPDHVIQPEPNIKGYEDVFKTDIPTVYQIPGDETWYMSFVGFNGDGYQSFVAESDDLVNWSNPRLAFGFGPEGAFDHGGVTLGAYLYESYDIDAPRRMKRHDGSFWSLYGAYPRQGEYETRPGSEGLAKSNDGITWERAKDDPILSVHQDDCGEWEQSCIYQPWLLEHDGHYYDFYNAANGSVEKTGLATSEDLRSWDRYEDNPVVDTGPEGSFNEQFSSDPKVYWDEDHWVMFFFGVGRDGAHIMLAFSRNLHNWTVNPDPIYEAGGHPHDLDERFAHKTSLVYEPDEGIYYLFYNAVGNRGRGIGLLTSEPLPGVEYPQR</sequence>
<evidence type="ECO:0000313" key="5">
    <source>
        <dbReference type="EMBL" id="MCU4975457.1"/>
    </source>
</evidence>
<evidence type="ECO:0000313" key="6">
    <source>
        <dbReference type="Proteomes" id="UP001320972"/>
    </source>
</evidence>
<reference evidence="5 6" key="1">
    <citation type="submission" date="2022-09" db="EMBL/GenBank/DDBJ databases">
        <title>Enrichment on poylsaccharides allowed isolation of novel metabolic and taxonomic groups of Haloarchaea.</title>
        <authorList>
            <person name="Sorokin D.Y."/>
            <person name="Elcheninov A.G."/>
            <person name="Khizhniak T.V."/>
            <person name="Kolganova T.V."/>
            <person name="Kublanov I.V."/>
        </authorList>
    </citation>
    <scope>NUCLEOTIDE SEQUENCE [LARGE SCALE GENOMIC DNA]</scope>
    <source>
        <strain evidence="5 6">AArc-m2/3/4</strain>
    </source>
</reference>
<dbReference type="SUPFAM" id="SSF75005">
    <property type="entry name" value="Arabinanase/levansucrase/invertase"/>
    <property type="match status" value="2"/>
</dbReference>
<evidence type="ECO:0000256" key="2">
    <source>
        <dbReference type="ARBA" id="ARBA00022801"/>
    </source>
</evidence>
<dbReference type="InterPro" id="IPR023296">
    <property type="entry name" value="Glyco_hydro_beta-prop_sf"/>
</dbReference>
<dbReference type="RefSeq" id="WP_338009175.1">
    <property type="nucleotide sequence ID" value="NZ_JAOPKB010000019.1"/>
</dbReference>
<keyword evidence="3" id="KW-0326">Glycosidase</keyword>
<dbReference type="Gene3D" id="2.115.10.20">
    <property type="entry name" value="Glycosyl hydrolase domain, family 43"/>
    <property type="match status" value="3"/>
</dbReference>
<dbReference type="InterPro" id="IPR013148">
    <property type="entry name" value="Glyco_hydro_32_N"/>
</dbReference>
<dbReference type="PANTHER" id="PTHR35279:SF1">
    <property type="entry name" value="ARABINANASE_LEVANSUCRASE_INVERTASE"/>
    <property type="match status" value="1"/>
</dbReference>
<dbReference type="EMBL" id="JAOPKB010000019">
    <property type="protein sequence ID" value="MCU4975457.1"/>
    <property type="molecule type" value="Genomic_DNA"/>
</dbReference>
<organism evidence="5 6">
    <name type="scientific">Natronoglomus mannanivorans</name>
    <dbReference type="NCBI Taxonomy" id="2979990"/>
    <lineage>
        <taxon>Archaea</taxon>
        <taxon>Methanobacteriati</taxon>
        <taxon>Methanobacteriota</taxon>
        <taxon>Stenosarchaea group</taxon>
        <taxon>Halobacteria</taxon>
        <taxon>Halobacteriales</taxon>
        <taxon>Natrialbaceae</taxon>
        <taxon>Natronoglomus</taxon>
    </lineage>
</organism>
<name>A0ABT2QKN7_9EURY</name>
<proteinExistence type="inferred from homology"/>
<protein>
    <recommendedName>
        <fullName evidence="4">Glycosyl hydrolase family 32 N-terminal domain-containing protein</fullName>
    </recommendedName>
</protein>
<evidence type="ECO:0000259" key="4">
    <source>
        <dbReference type="Pfam" id="PF00251"/>
    </source>
</evidence>
<keyword evidence="2" id="KW-0378">Hydrolase</keyword>
<evidence type="ECO:0000256" key="3">
    <source>
        <dbReference type="ARBA" id="ARBA00023295"/>
    </source>
</evidence>
<gene>
    <name evidence="5" type="ORF">OB955_22465</name>
</gene>
<feature type="domain" description="Glycosyl hydrolase family 32 N-terminal" evidence="4">
    <location>
        <begin position="153"/>
        <end position="295"/>
    </location>
</feature>